<dbReference type="GeneID" id="108037124"/>
<dbReference type="AlphaFoldDB" id="A0A6P4DU94"/>
<feature type="domain" description="Chitin-binding type-4" evidence="2">
    <location>
        <begin position="24"/>
        <end position="209"/>
    </location>
</feature>
<organism evidence="3">
    <name type="scientific">Drosophila rhopaloa</name>
    <name type="common">Fruit fly</name>
    <dbReference type="NCBI Taxonomy" id="1041015"/>
    <lineage>
        <taxon>Eukaryota</taxon>
        <taxon>Metazoa</taxon>
        <taxon>Ecdysozoa</taxon>
        <taxon>Arthropoda</taxon>
        <taxon>Hexapoda</taxon>
        <taxon>Insecta</taxon>
        <taxon>Pterygota</taxon>
        <taxon>Neoptera</taxon>
        <taxon>Endopterygota</taxon>
        <taxon>Diptera</taxon>
        <taxon>Brachycera</taxon>
        <taxon>Muscomorpha</taxon>
        <taxon>Ephydroidea</taxon>
        <taxon>Drosophilidae</taxon>
        <taxon>Drosophila</taxon>
        <taxon>Sophophora</taxon>
    </lineage>
</organism>
<protein>
    <submittedName>
        <fullName evidence="3">Uncharacterized protein LOC108037124</fullName>
    </submittedName>
</protein>
<dbReference type="RefSeq" id="XP_016969095.2">
    <property type="nucleotide sequence ID" value="XM_017113606.2"/>
</dbReference>
<keyword evidence="1" id="KW-0732">Signal</keyword>
<dbReference type="OMA" id="NHLGYFS"/>
<gene>
    <name evidence="3" type="primary">LOC108037124</name>
</gene>
<dbReference type="OrthoDB" id="64893at2759"/>
<evidence type="ECO:0000313" key="3">
    <source>
        <dbReference type="RefSeq" id="XP_016969095.1"/>
    </source>
</evidence>
<name>A0A6P4DU94_DRORH</name>
<feature type="chain" id="PRO_5027966566" evidence="1">
    <location>
        <begin position="24"/>
        <end position="230"/>
    </location>
</feature>
<reference evidence="3" key="1">
    <citation type="submission" date="2025-08" db="UniProtKB">
        <authorList>
            <consortium name="RefSeq"/>
        </authorList>
    </citation>
    <scope>IDENTIFICATION</scope>
</reference>
<proteinExistence type="predicted"/>
<dbReference type="RefSeq" id="XP_016969095.1">
    <property type="nucleotide sequence ID" value="XM_017113606.1"/>
</dbReference>
<evidence type="ECO:0000256" key="1">
    <source>
        <dbReference type="SAM" id="SignalP"/>
    </source>
</evidence>
<sequence length="230" mass="25074">MKFFEVILIISLPILCFLGELEAHGMMLTPPGRSSRWRTDSSAPTNYDDNALYCGGLWKQTENDGNCGLCGDDWSLEQPRPNELGGKYGSGVIVKSYTGVTEAEISVTITANHLGYFRFHICNLDENGSESEECFNQYPLKFADGSTKYGINTTTGNIPVNVTLPSDLNCIHCVLRWTYTAGNNWGVCEDGSGAMGCGAQETFINCADISVLSSARSIFHEVPVEVAESL</sequence>
<dbReference type="Pfam" id="PF03067">
    <property type="entry name" value="LPMO_10"/>
    <property type="match status" value="1"/>
</dbReference>
<dbReference type="InterPro" id="IPR004302">
    <property type="entry name" value="Cellulose/chitin-bd_N"/>
</dbReference>
<feature type="signal peptide" evidence="1">
    <location>
        <begin position="1"/>
        <end position="23"/>
    </location>
</feature>
<accession>A0A6P4DU94</accession>
<evidence type="ECO:0000259" key="2">
    <source>
        <dbReference type="Pfam" id="PF03067"/>
    </source>
</evidence>